<evidence type="ECO:0000259" key="14">
    <source>
        <dbReference type="PROSITE" id="PS50089"/>
    </source>
</evidence>
<keyword evidence="4 13" id="KW-0812">Transmembrane</keyword>
<dbReference type="GO" id="GO:0016740">
    <property type="term" value="F:transferase activity"/>
    <property type="evidence" value="ECO:0007669"/>
    <property type="project" value="UniProtKB-KW"/>
</dbReference>
<feature type="compositionally biased region" description="Basic and acidic residues" evidence="12">
    <location>
        <begin position="338"/>
        <end position="355"/>
    </location>
</feature>
<dbReference type="InterPro" id="IPR001841">
    <property type="entry name" value="Znf_RING"/>
</dbReference>
<evidence type="ECO:0000256" key="12">
    <source>
        <dbReference type="SAM" id="MobiDB-lite"/>
    </source>
</evidence>
<keyword evidence="8" id="KW-0862">Zinc</keyword>
<feature type="region of interest" description="Disordered" evidence="12">
    <location>
        <begin position="492"/>
        <end position="515"/>
    </location>
</feature>
<evidence type="ECO:0000256" key="8">
    <source>
        <dbReference type="ARBA" id="ARBA00022833"/>
    </source>
</evidence>
<evidence type="ECO:0000256" key="11">
    <source>
        <dbReference type="PROSITE-ProRule" id="PRU00175"/>
    </source>
</evidence>
<keyword evidence="16" id="KW-1185">Reference proteome</keyword>
<dbReference type="GO" id="GO:0008270">
    <property type="term" value="F:zinc ion binding"/>
    <property type="evidence" value="ECO:0007669"/>
    <property type="project" value="UniProtKB-KW"/>
</dbReference>
<feature type="region of interest" description="Disordered" evidence="12">
    <location>
        <begin position="338"/>
        <end position="367"/>
    </location>
</feature>
<dbReference type="EMBL" id="JALLPJ020000608">
    <property type="protein sequence ID" value="KAL3787507.1"/>
    <property type="molecule type" value="Genomic_DNA"/>
</dbReference>
<dbReference type="SUPFAM" id="SSF57850">
    <property type="entry name" value="RING/U-box"/>
    <property type="match status" value="1"/>
</dbReference>
<feature type="compositionally biased region" description="Low complexity" evidence="12">
    <location>
        <begin position="396"/>
        <end position="414"/>
    </location>
</feature>
<proteinExistence type="predicted"/>
<evidence type="ECO:0000256" key="4">
    <source>
        <dbReference type="ARBA" id="ARBA00022692"/>
    </source>
</evidence>
<keyword evidence="6 11" id="KW-0863">Zinc-finger</keyword>
<feature type="region of interest" description="Disordered" evidence="12">
    <location>
        <begin position="1"/>
        <end position="56"/>
    </location>
</feature>
<comment type="pathway">
    <text evidence="2">Protein modification; protein ubiquitination.</text>
</comment>
<dbReference type="PANTHER" id="PTHR45768:SF18">
    <property type="entry name" value="RING-H2 FINGER PROTEIN ATL47-RELATED"/>
    <property type="match status" value="1"/>
</dbReference>
<name>A0ABD3PIC3_9STRA</name>
<dbReference type="AlphaFoldDB" id="A0ABD3PIC3"/>
<evidence type="ECO:0000313" key="16">
    <source>
        <dbReference type="Proteomes" id="UP001530400"/>
    </source>
</evidence>
<comment type="subcellular location">
    <subcellularLocation>
        <location evidence="1">Membrane</location>
        <topology evidence="1">Single-pass membrane protein</topology>
    </subcellularLocation>
</comment>
<accession>A0ABD3PIC3</accession>
<evidence type="ECO:0000256" key="2">
    <source>
        <dbReference type="ARBA" id="ARBA00004906"/>
    </source>
</evidence>
<keyword evidence="10 13" id="KW-0472">Membrane</keyword>
<dbReference type="GO" id="GO:0016020">
    <property type="term" value="C:membrane"/>
    <property type="evidence" value="ECO:0007669"/>
    <property type="project" value="UniProtKB-SubCell"/>
</dbReference>
<organism evidence="15 16">
    <name type="scientific">Cyclotella atomus</name>
    <dbReference type="NCBI Taxonomy" id="382360"/>
    <lineage>
        <taxon>Eukaryota</taxon>
        <taxon>Sar</taxon>
        <taxon>Stramenopiles</taxon>
        <taxon>Ochrophyta</taxon>
        <taxon>Bacillariophyta</taxon>
        <taxon>Coscinodiscophyceae</taxon>
        <taxon>Thalassiosirophycidae</taxon>
        <taxon>Stephanodiscales</taxon>
        <taxon>Stephanodiscaceae</taxon>
        <taxon>Cyclotella</taxon>
    </lineage>
</organism>
<evidence type="ECO:0000256" key="7">
    <source>
        <dbReference type="ARBA" id="ARBA00022786"/>
    </source>
</evidence>
<dbReference type="PANTHER" id="PTHR45768">
    <property type="entry name" value="E3 UBIQUITIN-PROTEIN LIGASE RNF13-LIKE"/>
    <property type="match status" value="1"/>
</dbReference>
<evidence type="ECO:0000256" key="5">
    <source>
        <dbReference type="ARBA" id="ARBA00022723"/>
    </source>
</evidence>
<gene>
    <name evidence="15" type="ORF">ACHAWO_003497</name>
</gene>
<evidence type="ECO:0000256" key="13">
    <source>
        <dbReference type="SAM" id="Phobius"/>
    </source>
</evidence>
<evidence type="ECO:0000313" key="15">
    <source>
        <dbReference type="EMBL" id="KAL3787507.1"/>
    </source>
</evidence>
<evidence type="ECO:0000256" key="9">
    <source>
        <dbReference type="ARBA" id="ARBA00022989"/>
    </source>
</evidence>
<feature type="compositionally biased region" description="Low complexity" evidence="12">
    <location>
        <begin position="422"/>
        <end position="432"/>
    </location>
</feature>
<reference evidence="15 16" key="1">
    <citation type="submission" date="2024-10" db="EMBL/GenBank/DDBJ databases">
        <title>Updated reference genomes for cyclostephanoid diatoms.</title>
        <authorList>
            <person name="Roberts W.R."/>
            <person name="Alverson A.J."/>
        </authorList>
    </citation>
    <scope>NUCLEOTIDE SEQUENCE [LARGE SCALE GENOMIC DNA]</scope>
    <source>
        <strain evidence="15 16">AJA010-31</strain>
    </source>
</reference>
<comment type="caution">
    <text evidence="15">The sequence shown here is derived from an EMBL/GenBank/DDBJ whole genome shotgun (WGS) entry which is preliminary data.</text>
</comment>
<dbReference type="Gene3D" id="3.30.40.10">
    <property type="entry name" value="Zinc/RING finger domain, C3HC4 (zinc finger)"/>
    <property type="match status" value="1"/>
</dbReference>
<keyword evidence="3" id="KW-0808">Transferase</keyword>
<dbReference type="Proteomes" id="UP001530400">
    <property type="component" value="Unassembled WGS sequence"/>
</dbReference>
<feature type="domain" description="RING-type" evidence="14">
    <location>
        <begin position="521"/>
        <end position="565"/>
    </location>
</feature>
<evidence type="ECO:0000256" key="6">
    <source>
        <dbReference type="ARBA" id="ARBA00022771"/>
    </source>
</evidence>
<dbReference type="InterPro" id="IPR013083">
    <property type="entry name" value="Znf_RING/FYVE/PHD"/>
</dbReference>
<keyword evidence="5" id="KW-0479">Metal-binding</keyword>
<feature type="transmembrane region" description="Helical" evidence="13">
    <location>
        <begin position="140"/>
        <end position="162"/>
    </location>
</feature>
<keyword evidence="7" id="KW-0833">Ubl conjugation pathway</keyword>
<evidence type="ECO:0000256" key="3">
    <source>
        <dbReference type="ARBA" id="ARBA00022679"/>
    </source>
</evidence>
<protein>
    <recommendedName>
        <fullName evidence="14">RING-type domain-containing protein</fullName>
    </recommendedName>
</protein>
<evidence type="ECO:0000256" key="10">
    <source>
        <dbReference type="ARBA" id="ARBA00023136"/>
    </source>
</evidence>
<dbReference type="Pfam" id="PF13639">
    <property type="entry name" value="zf-RING_2"/>
    <property type="match status" value="1"/>
</dbReference>
<feature type="compositionally biased region" description="Basic and acidic residues" evidence="12">
    <location>
        <begin position="1"/>
        <end position="12"/>
    </location>
</feature>
<dbReference type="PROSITE" id="PS50089">
    <property type="entry name" value="ZF_RING_2"/>
    <property type="match status" value="1"/>
</dbReference>
<evidence type="ECO:0000256" key="1">
    <source>
        <dbReference type="ARBA" id="ARBA00004167"/>
    </source>
</evidence>
<keyword evidence="9 13" id="KW-1133">Transmembrane helix</keyword>
<feature type="compositionally biased region" description="Low complexity" evidence="12">
    <location>
        <begin position="20"/>
        <end position="56"/>
    </location>
</feature>
<sequence length="591" mass="65693">MSGWEELWKDDTTTVDDTSDNNNKTSNETNPFPNDDSSTSNPPSITPSPTRITNPTLFSPIFSPTNHYSSREDFNEFFNTSQLLAMNLTLSPASPTSTPSFAPTSSAIHNQGGYNWGSQTPDYNNNNNPTSEEAVNFKEFIAFVSWYAFLVLCCFIPTLCAYQRRRRNARILQASLNNMQRRLDELDRMGGLERIMVHSTNDPTNINNDGTQRYSTEMLDLGENRNRDWEFLEQLFGTGTTNNNGADENNGENGGYSDRRRSLLSEIWSGMSVRMLVEREERRKRERGSRLVAALKESSMEVKEWHLIPNEPVNEPLSPINALKQNDEHIIDIRDGMDKKPEGKEVHLESTELPKSEPNVEAVVEETGTNSSCASALHLDTQQQCDIETPSSCDQEATTTTAAEATTAAAAHETQSSCDQQAAEAEAAAEAAPPQSQENTNPTSLEESEEQTSSEPQQPNTTIPLSLYQVDDPYIDDDDDNPYSALCIPCTDETNNKSTSSPPSSPQSPPQTESRLVPPTCAICLLNYEPGCYVSWSSNCIHVFHRDCILMWLLKKEEPLCPCCRQEFVSVSGGLSVVGTHTVPWEELLAG</sequence>
<feature type="region of interest" description="Disordered" evidence="12">
    <location>
        <begin position="396"/>
        <end position="464"/>
    </location>
</feature>